<name>S8DPD7_9LAMI</name>
<accession>S8DPD7</accession>
<gene>
    <name evidence="2" type="ORF">M569_09917</name>
</gene>
<sequence length="87" mass="9359">GGGTAYRLEPLDLDFIKSPPSNSWLSNTSSSPSSTLSEATNSPLVISTRKPRTPRKRPNQTYNEAAAILSTVYPKIFPAKVPINAGK</sequence>
<dbReference type="EMBL" id="AUSU01004569">
    <property type="protein sequence ID" value="EPS64863.1"/>
    <property type="molecule type" value="Genomic_DNA"/>
</dbReference>
<evidence type="ECO:0000256" key="1">
    <source>
        <dbReference type="SAM" id="MobiDB-lite"/>
    </source>
</evidence>
<reference evidence="2 3" key="1">
    <citation type="journal article" date="2013" name="BMC Genomics">
        <title>The miniature genome of a carnivorous plant Genlisea aurea contains a low number of genes and short non-coding sequences.</title>
        <authorList>
            <person name="Leushkin E.V."/>
            <person name="Sutormin R.A."/>
            <person name="Nabieva E.R."/>
            <person name="Penin A.A."/>
            <person name="Kondrashov A.S."/>
            <person name="Logacheva M.D."/>
        </authorList>
    </citation>
    <scope>NUCLEOTIDE SEQUENCE [LARGE SCALE GENOMIC DNA]</scope>
</reference>
<comment type="caution">
    <text evidence="2">The sequence shown here is derived from an EMBL/GenBank/DDBJ whole genome shotgun (WGS) entry which is preliminary data.</text>
</comment>
<feature type="non-terminal residue" evidence="2">
    <location>
        <position position="1"/>
    </location>
</feature>
<evidence type="ECO:0000313" key="3">
    <source>
        <dbReference type="Proteomes" id="UP000015453"/>
    </source>
</evidence>
<keyword evidence="3" id="KW-1185">Reference proteome</keyword>
<feature type="non-terminal residue" evidence="2">
    <location>
        <position position="87"/>
    </location>
</feature>
<protein>
    <submittedName>
        <fullName evidence="2">Uncharacterized protein</fullName>
    </submittedName>
</protein>
<feature type="compositionally biased region" description="Low complexity" evidence="1">
    <location>
        <begin position="19"/>
        <end position="42"/>
    </location>
</feature>
<evidence type="ECO:0000313" key="2">
    <source>
        <dbReference type="EMBL" id="EPS64863.1"/>
    </source>
</evidence>
<dbReference type="AlphaFoldDB" id="S8DPD7"/>
<organism evidence="2 3">
    <name type="scientific">Genlisea aurea</name>
    <dbReference type="NCBI Taxonomy" id="192259"/>
    <lineage>
        <taxon>Eukaryota</taxon>
        <taxon>Viridiplantae</taxon>
        <taxon>Streptophyta</taxon>
        <taxon>Embryophyta</taxon>
        <taxon>Tracheophyta</taxon>
        <taxon>Spermatophyta</taxon>
        <taxon>Magnoliopsida</taxon>
        <taxon>eudicotyledons</taxon>
        <taxon>Gunneridae</taxon>
        <taxon>Pentapetalae</taxon>
        <taxon>asterids</taxon>
        <taxon>lamiids</taxon>
        <taxon>Lamiales</taxon>
        <taxon>Lentibulariaceae</taxon>
        <taxon>Genlisea</taxon>
    </lineage>
</organism>
<feature type="region of interest" description="Disordered" evidence="1">
    <location>
        <begin position="19"/>
        <end position="61"/>
    </location>
</feature>
<feature type="compositionally biased region" description="Basic residues" evidence="1">
    <location>
        <begin position="49"/>
        <end position="58"/>
    </location>
</feature>
<proteinExistence type="predicted"/>
<dbReference type="Proteomes" id="UP000015453">
    <property type="component" value="Unassembled WGS sequence"/>
</dbReference>